<keyword evidence="1 4" id="KW-0597">Phosphoprotein</keyword>
<dbReference type="EMBL" id="CP121195">
    <property type="protein sequence ID" value="XBH14180.1"/>
    <property type="molecule type" value="Genomic_DNA"/>
</dbReference>
<dbReference type="InterPro" id="IPR001789">
    <property type="entry name" value="Sig_transdc_resp-reg_receiver"/>
</dbReference>
<dbReference type="InterPro" id="IPR008207">
    <property type="entry name" value="Sig_transdc_His_kin_Hpt_dom"/>
</dbReference>
<dbReference type="Pfam" id="PF00072">
    <property type="entry name" value="Response_reg"/>
    <property type="match status" value="1"/>
</dbReference>
<feature type="modified residue" description="4-aspartylphosphate" evidence="4">
    <location>
        <position position="61"/>
    </location>
</feature>
<dbReference type="GO" id="GO:0004672">
    <property type="term" value="F:protein kinase activity"/>
    <property type="evidence" value="ECO:0007669"/>
    <property type="project" value="UniProtKB-ARBA"/>
</dbReference>
<evidence type="ECO:0000256" key="1">
    <source>
        <dbReference type="ARBA" id="ARBA00022553"/>
    </source>
</evidence>
<dbReference type="PROSITE" id="PS50894">
    <property type="entry name" value="HPT"/>
    <property type="match status" value="1"/>
</dbReference>
<dbReference type="InterPro" id="IPR011006">
    <property type="entry name" value="CheY-like_superfamily"/>
</dbReference>
<dbReference type="KEGG" id="epl:P4G45_03220"/>
<evidence type="ECO:0000313" key="8">
    <source>
        <dbReference type="EMBL" id="XBH14180.1"/>
    </source>
</evidence>
<evidence type="ECO:0000259" key="5">
    <source>
        <dbReference type="PROSITE" id="PS50110"/>
    </source>
</evidence>
<dbReference type="PANTHER" id="PTHR44591">
    <property type="entry name" value="STRESS RESPONSE REGULATOR PROTEIN 1"/>
    <property type="match status" value="1"/>
</dbReference>
<gene>
    <name evidence="7" type="ORF">P4G45_03220</name>
    <name evidence="8" type="ORF">P8936_03185</name>
</gene>
<accession>A0AAU7D099</accession>
<dbReference type="PANTHER" id="PTHR44591:SF14">
    <property type="entry name" value="PROTEIN PILG"/>
    <property type="match status" value="1"/>
</dbReference>
<dbReference type="Gene3D" id="3.40.50.2300">
    <property type="match status" value="1"/>
</dbReference>
<sequence length="245" mass="26591">MKNETLPLRILVVDDDALSRDVIALLLEHAGFVVVTADSGDEAMHYLDNTPGPAPAVVLADIQMPGTSGSSLAHALRDCCGAGTRLLAMSGSSPSEQVVRGFDALLLKPFTIEELTAAIAGTHHSATVAGKSIHEDLTILNENIYERLAASMRRERLQQLYALCLDDIKERIGRMRQTASDIDDATFRREAHAIHGGAGMVGAIELQTLASIMEENGNANHVASLDEFINAWERLRRILMARKII</sequence>
<dbReference type="InterPro" id="IPR050595">
    <property type="entry name" value="Bact_response_regulator"/>
</dbReference>
<feature type="domain" description="HPt" evidence="6">
    <location>
        <begin position="153"/>
        <end position="242"/>
    </location>
</feature>
<evidence type="ECO:0000313" key="7">
    <source>
        <dbReference type="EMBL" id="XBH10752.1"/>
    </source>
</evidence>
<reference evidence="7" key="1">
    <citation type="submission" date="2023-03" db="EMBL/GenBank/DDBJ databases">
        <title>Edaphobacter sp.</title>
        <authorList>
            <person name="Huber K.J."/>
            <person name="Papendorf J."/>
            <person name="Pilke C."/>
            <person name="Bunk B."/>
            <person name="Sproeer C."/>
            <person name="Pester M."/>
        </authorList>
    </citation>
    <scope>NUCLEOTIDE SEQUENCE</scope>
    <source>
        <strain evidence="7">DSM 109919</strain>
        <strain evidence="8">DSM 109920</strain>
    </source>
</reference>
<dbReference type="GO" id="GO:0000160">
    <property type="term" value="P:phosphorelay signal transduction system"/>
    <property type="evidence" value="ECO:0007669"/>
    <property type="project" value="UniProtKB-KW"/>
</dbReference>
<keyword evidence="2" id="KW-0902">Two-component regulatory system</keyword>
<dbReference type="InterPro" id="IPR036641">
    <property type="entry name" value="HPT_dom_sf"/>
</dbReference>
<evidence type="ECO:0000259" key="6">
    <source>
        <dbReference type="PROSITE" id="PS50894"/>
    </source>
</evidence>
<organism evidence="7">
    <name type="scientific">Edaphobacter paludis</name>
    <dbReference type="NCBI Taxonomy" id="3035702"/>
    <lineage>
        <taxon>Bacteria</taxon>
        <taxon>Pseudomonadati</taxon>
        <taxon>Acidobacteriota</taxon>
        <taxon>Terriglobia</taxon>
        <taxon>Terriglobales</taxon>
        <taxon>Acidobacteriaceae</taxon>
        <taxon>Edaphobacter</taxon>
    </lineage>
</organism>
<dbReference type="Gene3D" id="1.20.120.160">
    <property type="entry name" value="HPT domain"/>
    <property type="match status" value="1"/>
</dbReference>
<feature type="domain" description="Response regulatory" evidence="5">
    <location>
        <begin position="9"/>
        <end position="123"/>
    </location>
</feature>
<feature type="modified residue" description="Phosphohistidine" evidence="3">
    <location>
        <position position="192"/>
    </location>
</feature>
<dbReference type="RefSeq" id="WP_348268243.1">
    <property type="nucleotide sequence ID" value="NZ_CP121194.1"/>
</dbReference>
<dbReference type="AlphaFoldDB" id="A0AAU7D099"/>
<evidence type="ECO:0000256" key="4">
    <source>
        <dbReference type="PROSITE-ProRule" id="PRU00169"/>
    </source>
</evidence>
<dbReference type="CDD" id="cd17546">
    <property type="entry name" value="REC_hyHK_CKI1_RcsC-like"/>
    <property type="match status" value="1"/>
</dbReference>
<dbReference type="SUPFAM" id="SSF47226">
    <property type="entry name" value="Histidine-containing phosphotransfer domain, HPT domain"/>
    <property type="match status" value="1"/>
</dbReference>
<dbReference type="Pfam" id="PF01627">
    <property type="entry name" value="Hpt"/>
    <property type="match status" value="1"/>
</dbReference>
<name>A0AAU7D099_9BACT</name>
<protein>
    <submittedName>
        <fullName evidence="7">Response regulator</fullName>
    </submittedName>
</protein>
<evidence type="ECO:0000256" key="3">
    <source>
        <dbReference type="PROSITE-ProRule" id="PRU00110"/>
    </source>
</evidence>
<proteinExistence type="predicted"/>
<dbReference type="PROSITE" id="PS50110">
    <property type="entry name" value="RESPONSE_REGULATORY"/>
    <property type="match status" value="1"/>
</dbReference>
<evidence type="ECO:0000256" key="2">
    <source>
        <dbReference type="ARBA" id="ARBA00023012"/>
    </source>
</evidence>
<dbReference type="SUPFAM" id="SSF52172">
    <property type="entry name" value="CheY-like"/>
    <property type="match status" value="1"/>
</dbReference>
<dbReference type="SMART" id="SM00448">
    <property type="entry name" value="REC"/>
    <property type="match status" value="1"/>
</dbReference>
<dbReference type="EMBL" id="CP121194">
    <property type="protein sequence ID" value="XBH10752.1"/>
    <property type="molecule type" value="Genomic_DNA"/>
</dbReference>
<accession>A0AAU7DAS0</accession>